<accession>A0ABU8S0Q9</accession>
<dbReference type="PANTHER" id="PTHR30024">
    <property type="entry name" value="ALIPHATIC SULFONATES-BINDING PROTEIN-RELATED"/>
    <property type="match status" value="1"/>
</dbReference>
<dbReference type="Pfam" id="PF09084">
    <property type="entry name" value="NMT1"/>
    <property type="match status" value="1"/>
</dbReference>
<dbReference type="Gene3D" id="3.40.190.10">
    <property type="entry name" value="Periplasmic binding protein-like II"/>
    <property type="match status" value="2"/>
</dbReference>
<organism evidence="4 5">
    <name type="scientific">Novosphingobium anseongense</name>
    <dbReference type="NCBI Taxonomy" id="3133436"/>
    <lineage>
        <taxon>Bacteria</taxon>
        <taxon>Pseudomonadati</taxon>
        <taxon>Pseudomonadota</taxon>
        <taxon>Alphaproteobacteria</taxon>
        <taxon>Sphingomonadales</taxon>
        <taxon>Sphingomonadaceae</taxon>
        <taxon>Novosphingobium</taxon>
    </lineage>
</organism>
<evidence type="ECO:0000259" key="3">
    <source>
        <dbReference type="SMART" id="SM00062"/>
    </source>
</evidence>
<comment type="similarity">
    <text evidence="1">Belongs to the bacterial solute-binding protein SsuA/TauA family.</text>
</comment>
<sequence length="302" mass="31883">MASAALASCGKAGPSSGDRSGKLFAGDQRGGSRIVLEGAGKLAGTPYEIVWSQFPNAAPLLEALNAGAIDTGIGGDSAFIFAIGSGATIKAIGAQETTGLGPVIVVRGDSPIRDLGGLAGKTIATPRGSISHNHVLAVLEAYDQPYDAVRFAFLTPSDGRAALHSGAVDAWAIWDPNAALAEREGARILKGKQDLVPGYSFMFARDGAIAEKRALLKDYHDRLYTGWQWAHENEPGYRQLMHRDTGLPLDILAITTGRSDRQPVPIDDAVIAAEQQTADRYLRAGVLAKRVEVSTGFDRSFA</sequence>
<keyword evidence="5" id="KW-1185">Reference proteome</keyword>
<dbReference type="PANTHER" id="PTHR30024:SF48">
    <property type="entry name" value="ABC TRANSPORTER SUBSTRATE-BINDING PROTEIN"/>
    <property type="match status" value="1"/>
</dbReference>
<dbReference type="SUPFAM" id="SSF53850">
    <property type="entry name" value="Periplasmic binding protein-like II"/>
    <property type="match status" value="1"/>
</dbReference>
<dbReference type="InterPro" id="IPR001638">
    <property type="entry name" value="Solute-binding_3/MltF_N"/>
</dbReference>
<gene>
    <name evidence="4" type="ORF">WG901_19920</name>
</gene>
<evidence type="ECO:0000256" key="1">
    <source>
        <dbReference type="ARBA" id="ARBA00010742"/>
    </source>
</evidence>
<dbReference type="EMBL" id="JBBHJZ010000005">
    <property type="protein sequence ID" value="MEJ5978931.1"/>
    <property type="molecule type" value="Genomic_DNA"/>
</dbReference>
<dbReference type="Proteomes" id="UP001361239">
    <property type="component" value="Unassembled WGS sequence"/>
</dbReference>
<reference evidence="4 5" key="1">
    <citation type="submission" date="2024-03" db="EMBL/GenBank/DDBJ databases">
        <authorList>
            <person name="Jo J.-H."/>
        </authorList>
    </citation>
    <scope>NUCLEOTIDE SEQUENCE [LARGE SCALE GENOMIC DNA]</scope>
    <source>
        <strain evidence="4 5">PS1R-30</strain>
    </source>
</reference>
<proteinExistence type="inferred from homology"/>
<dbReference type="RefSeq" id="WP_339588875.1">
    <property type="nucleotide sequence ID" value="NZ_JBBHJZ010000005.1"/>
</dbReference>
<name>A0ABU8S0Q9_9SPHN</name>
<dbReference type="InterPro" id="IPR015168">
    <property type="entry name" value="SsuA/THI5"/>
</dbReference>
<comment type="caution">
    <text evidence="4">The sequence shown here is derived from an EMBL/GenBank/DDBJ whole genome shotgun (WGS) entry which is preliminary data.</text>
</comment>
<feature type="region of interest" description="Disordered" evidence="2">
    <location>
        <begin position="1"/>
        <end position="25"/>
    </location>
</feature>
<feature type="domain" description="Solute-binding protein family 3/N-terminal" evidence="3">
    <location>
        <begin position="22"/>
        <end position="230"/>
    </location>
</feature>
<evidence type="ECO:0000313" key="4">
    <source>
        <dbReference type="EMBL" id="MEJ5978931.1"/>
    </source>
</evidence>
<protein>
    <submittedName>
        <fullName evidence="4">ABC transporter substrate-binding protein</fullName>
    </submittedName>
</protein>
<dbReference type="SMART" id="SM00062">
    <property type="entry name" value="PBPb"/>
    <property type="match status" value="1"/>
</dbReference>
<evidence type="ECO:0000313" key="5">
    <source>
        <dbReference type="Proteomes" id="UP001361239"/>
    </source>
</evidence>
<evidence type="ECO:0000256" key="2">
    <source>
        <dbReference type="SAM" id="MobiDB-lite"/>
    </source>
</evidence>